<dbReference type="Pfam" id="PF00072">
    <property type="entry name" value="Response_reg"/>
    <property type="match status" value="1"/>
</dbReference>
<dbReference type="Proteomes" id="UP000381260">
    <property type="component" value="Chromosome"/>
</dbReference>
<name>A0A5Q2VJ47_SERPR</name>
<evidence type="ECO:0000259" key="5">
    <source>
        <dbReference type="PROSITE" id="PS50043"/>
    </source>
</evidence>
<dbReference type="PANTHER" id="PTHR43214:SF17">
    <property type="entry name" value="TRANSCRIPTIONAL REGULATORY PROTEIN RCSB"/>
    <property type="match status" value="1"/>
</dbReference>
<keyword evidence="2" id="KW-0902">Two-component regulatory system</keyword>
<dbReference type="PRINTS" id="PR00038">
    <property type="entry name" value="HTHLUXR"/>
</dbReference>
<dbReference type="InterPro" id="IPR058245">
    <property type="entry name" value="NreC/VraR/RcsB-like_REC"/>
</dbReference>
<keyword evidence="1 4" id="KW-0597">Phosphoprotein</keyword>
<feature type="domain" description="Response regulatory" evidence="6">
    <location>
        <begin position="8"/>
        <end position="127"/>
    </location>
</feature>
<dbReference type="SMART" id="SM00448">
    <property type="entry name" value="REC"/>
    <property type="match status" value="1"/>
</dbReference>
<dbReference type="PROSITE" id="PS50110">
    <property type="entry name" value="RESPONSE_REGULATORY"/>
    <property type="match status" value="1"/>
</dbReference>
<dbReference type="PANTHER" id="PTHR43214">
    <property type="entry name" value="TWO-COMPONENT RESPONSE REGULATOR"/>
    <property type="match status" value="1"/>
</dbReference>
<sequence length="223" mass="25111">MMLNTDVRVIIADDHTVVQLGVAKLLEAESDIQVVGVTGTVEGLLRMLKSTPCEVLICDYSFHKDPEPDGMALLEKIRRYHPEINVILLSSYDSVVIVREVLQIGIKAFISKSSQDLARLPDIIRRVMNGEQCVDHKTSQELIRYMLEAPSSSKSGMLKLSPREMEVVRLFIRGMTVTEIAQYTRRSLKTISTQKKKAMDKLGVRSDSELTEVYLDLNNRSAS</sequence>
<reference evidence="7 8" key="1">
    <citation type="submission" date="2019-11" db="EMBL/GenBank/DDBJ databases">
        <title>The Phosphoenolpyruvate Phosphotransferase System Regulates Serratia proteamaculans 336X Biofilm Formation and Wheat Roots colonization.</title>
        <authorList>
            <person name="Liu F."/>
        </authorList>
    </citation>
    <scope>NUCLEOTIDE SEQUENCE [LARGE SCALE GENOMIC DNA]</scope>
    <source>
        <strain evidence="7 8">336X</strain>
    </source>
</reference>
<dbReference type="InterPro" id="IPR039420">
    <property type="entry name" value="WalR-like"/>
</dbReference>
<organism evidence="7 8">
    <name type="scientific">Serratia proteamaculans</name>
    <dbReference type="NCBI Taxonomy" id="28151"/>
    <lineage>
        <taxon>Bacteria</taxon>
        <taxon>Pseudomonadati</taxon>
        <taxon>Pseudomonadota</taxon>
        <taxon>Gammaproteobacteria</taxon>
        <taxon>Enterobacterales</taxon>
        <taxon>Yersiniaceae</taxon>
        <taxon>Serratia</taxon>
    </lineage>
</organism>
<dbReference type="GO" id="GO:0000160">
    <property type="term" value="P:phosphorelay signal transduction system"/>
    <property type="evidence" value="ECO:0007669"/>
    <property type="project" value="InterPro"/>
</dbReference>
<dbReference type="SUPFAM" id="SSF46894">
    <property type="entry name" value="C-terminal effector domain of the bipartite response regulators"/>
    <property type="match status" value="1"/>
</dbReference>
<dbReference type="InterPro" id="IPR000792">
    <property type="entry name" value="Tscrpt_reg_LuxR_C"/>
</dbReference>
<feature type="modified residue" description="4-aspartylphosphate" evidence="4">
    <location>
        <position position="59"/>
    </location>
</feature>
<evidence type="ECO:0000256" key="3">
    <source>
        <dbReference type="ARBA" id="ARBA00023125"/>
    </source>
</evidence>
<dbReference type="RefSeq" id="WP_153860573.1">
    <property type="nucleotide sequence ID" value="NZ_CP045913.1"/>
</dbReference>
<evidence type="ECO:0000256" key="2">
    <source>
        <dbReference type="ARBA" id="ARBA00023012"/>
    </source>
</evidence>
<dbReference type="SMART" id="SM00421">
    <property type="entry name" value="HTH_LUXR"/>
    <property type="match status" value="1"/>
</dbReference>
<evidence type="ECO:0000256" key="1">
    <source>
        <dbReference type="ARBA" id="ARBA00022553"/>
    </source>
</evidence>
<dbReference type="InterPro" id="IPR001789">
    <property type="entry name" value="Sig_transdc_resp-reg_receiver"/>
</dbReference>
<dbReference type="EMBL" id="CP045913">
    <property type="protein sequence ID" value="QGH63915.1"/>
    <property type="molecule type" value="Genomic_DNA"/>
</dbReference>
<dbReference type="Pfam" id="PF00196">
    <property type="entry name" value="GerE"/>
    <property type="match status" value="1"/>
</dbReference>
<evidence type="ECO:0000259" key="6">
    <source>
        <dbReference type="PROSITE" id="PS50110"/>
    </source>
</evidence>
<dbReference type="GO" id="GO:0003677">
    <property type="term" value="F:DNA binding"/>
    <property type="evidence" value="ECO:0007669"/>
    <property type="project" value="UniProtKB-KW"/>
</dbReference>
<evidence type="ECO:0000313" key="8">
    <source>
        <dbReference type="Proteomes" id="UP000381260"/>
    </source>
</evidence>
<feature type="domain" description="HTH luxR-type" evidence="5">
    <location>
        <begin position="153"/>
        <end position="218"/>
    </location>
</feature>
<dbReference type="GO" id="GO:0006355">
    <property type="term" value="P:regulation of DNA-templated transcription"/>
    <property type="evidence" value="ECO:0007669"/>
    <property type="project" value="InterPro"/>
</dbReference>
<protein>
    <submittedName>
        <fullName evidence="7">Response regulator</fullName>
    </submittedName>
</protein>
<dbReference type="SUPFAM" id="SSF52172">
    <property type="entry name" value="CheY-like"/>
    <property type="match status" value="1"/>
</dbReference>
<dbReference type="InterPro" id="IPR011006">
    <property type="entry name" value="CheY-like_superfamily"/>
</dbReference>
<keyword evidence="3" id="KW-0238">DNA-binding</keyword>
<proteinExistence type="predicted"/>
<accession>A0A5Q2VJ47</accession>
<evidence type="ECO:0000256" key="4">
    <source>
        <dbReference type="PROSITE-ProRule" id="PRU00169"/>
    </source>
</evidence>
<dbReference type="InterPro" id="IPR016032">
    <property type="entry name" value="Sig_transdc_resp-reg_C-effctor"/>
</dbReference>
<dbReference type="CDD" id="cd17535">
    <property type="entry name" value="REC_NarL-like"/>
    <property type="match status" value="1"/>
</dbReference>
<dbReference type="Gene3D" id="3.40.50.2300">
    <property type="match status" value="1"/>
</dbReference>
<dbReference type="AlphaFoldDB" id="A0A5Q2VJ47"/>
<dbReference type="CDD" id="cd06170">
    <property type="entry name" value="LuxR_C_like"/>
    <property type="match status" value="1"/>
</dbReference>
<gene>
    <name evidence="7" type="ORF">GHV41_24975</name>
</gene>
<evidence type="ECO:0000313" key="7">
    <source>
        <dbReference type="EMBL" id="QGH63915.1"/>
    </source>
</evidence>
<dbReference type="PROSITE" id="PS50043">
    <property type="entry name" value="HTH_LUXR_2"/>
    <property type="match status" value="1"/>
</dbReference>